<proteinExistence type="predicted"/>
<name>A0A6P1MGQ7_9BACT</name>
<protein>
    <recommendedName>
        <fullName evidence="1">SGNH hydrolase-type esterase domain-containing protein</fullName>
    </recommendedName>
</protein>
<dbReference type="KEGG" id="taer:GT409_15400"/>
<dbReference type="Pfam" id="PF13472">
    <property type="entry name" value="Lipase_GDSL_2"/>
    <property type="match status" value="1"/>
</dbReference>
<feature type="domain" description="SGNH hydrolase-type esterase" evidence="1">
    <location>
        <begin position="27"/>
        <end position="196"/>
    </location>
</feature>
<dbReference type="Gene3D" id="3.40.50.1110">
    <property type="entry name" value="SGNH hydrolase"/>
    <property type="match status" value="1"/>
</dbReference>
<dbReference type="EMBL" id="CP047593">
    <property type="protein sequence ID" value="QHI70766.1"/>
    <property type="molecule type" value="Genomic_DNA"/>
</dbReference>
<dbReference type="PANTHER" id="PTHR30383">
    <property type="entry name" value="THIOESTERASE 1/PROTEASE 1/LYSOPHOSPHOLIPASE L1"/>
    <property type="match status" value="1"/>
</dbReference>
<keyword evidence="3" id="KW-1185">Reference proteome</keyword>
<gene>
    <name evidence="2" type="ORF">GT409_15400</name>
</gene>
<evidence type="ECO:0000313" key="3">
    <source>
        <dbReference type="Proteomes" id="UP000464954"/>
    </source>
</evidence>
<dbReference type="Proteomes" id="UP000464954">
    <property type="component" value="Chromosome"/>
</dbReference>
<dbReference type="InterPro" id="IPR051532">
    <property type="entry name" value="Ester_Hydrolysis_Enzymes"/>
</dbReference>
<dbReference type="PROSITE" id="PS51257">
    <property type="entry name" value="PROKAR_LIPOPROTEIN"/>
    <property type="match status" value="1"/>
</dbReference>
<reference evidence="2 3" key="1">
    <citation type="submission" date="2020-01" db="EMBL/GenBank/DDBJ databases">
        <title>Ponticoccus aerotolerans gen. nov., sp. nov., an anaerobic bacterium and proposal of Ponticoccusceae fam. nov., Ponticoccusles ord. nov. and Ponticoccuse classis nov. in the phylum Kiritimatiellaeota.</title>
        <authorList>
            <person name="Zhou L.Y."/>
            <person name="Du Z.J."/>
        </authorList>
    </citation>
    <scope>NUCLEOTIDE SEQUENCE [LARGE SCALE GENOMIC DNA]</scope>
    <source>
        <strain evidence="2 3">S-5007</strain>
    </source>
</reference>
<dbReference type="InterPro" id="IPR013830">
    <property type="entry name" value="SGNH_hydro"/>
</dbReference>
<accession>A0A6P1MGQ7</accession>
<evidence type="ECO:0000259" key="1">
    <source>
        <dbReference type="Pfam" id="PF13472"/>
    </source>
</evidence>
<dbReference type="RefSeq" id="WP_160629938.1">
    <property type="nucleotide sequence ID" value="NZ_CP047593.1"/>
</dbReference>
<organism evidence="2 3">
    <name type="scientific">Tichowtungia aerotolerans</name>
    <dbReference type="NCBI Taxonomy" id="2697043"/>
    <lineage>
        <taxon>Bacteria</taxon>
        <taxon>Pseudomonadati</taxon>
        <taxon>Kiritimatiellota</taxon>
        <taxon>Tichowtungiia</taxon>
        <taxon>Tichowtungiales</taxon>
        <taxon>Tichowtungiaceae</taxon>
        <taxon>Tichowtungia</taxon>
    </lineage>
</organism>
<dbReference type="GO" id="GO:0004622">
    <property type="term" value="F:phosphatidylcholine lysophospholipase activity"/>
    <property type="evidence" value="ECO:0007669"/>
    <property type="project" value="TreeGrafter"/>
</dbReference>
<evidence type="ECO:0000313" key="2">
    <source>
        <dbReference type="EMBL" id="QHI70766.1"/>
    </source>
</evidence>
<dbReference type="InterPro" id="IPR036514">
    <property type="entry name" value="SGNH_hydro_sf"/>
</dbReference>
<dbReference type="SUPFAM" id="SSF52266">
    <property type="entry name" value="SGNH hydrolase"/>
    <property type="match status" value="1"/>
</dbReference>
<dbReference type="AlphaFoldDB" id="A0A6P1MGQ7"/>
<sequence>MKIGFFLFLVLLVAGCVRIEKPVRVVCIGDSLTACGGPDGHYTDWLAKWMPDCEVINKGVGGDTLGGGRNRYEQDVLALNPDVVVIELGANDFWQVKRPLDELAADLEYMVSAAKAAGMQVVIASCFGDVEQGDPSVEFKEDAHARYARGIAGFEQELCERYGCLYVPNMQVDIKPVKEFPECWNDTNHPNRAGNEFVARRIFHELRKAVAACR</sequence>
<dbReference type="PANTHER" id="PTHR30383:SF5">
    <property type="entry name" value="SGNH HYDROLASE-TYPE ESTERASE DOMAIN-CONTAINING PROTEIN"/>
    <property type="match status" value="1"/>
</dbReference>